<name>X1F8F1_9ZZZZ</name>
<dbReference type="NCBIfam" id="TIGR00199">
    <property type="entry name" value="PncC_domain"/>
    <property type="match status" value="1"/>
</dbReference>
<dbReference type="InterPro" id="IPR036653">
    <property type="entry name" value="CinA-like_C"/>
</dbReference>
<evidence type="ECO:0000313" key="2">
    <source>
        <dbReference type="EMBL" id="GAH17028.1"/>
    </source>
</evidence>
<evidence type="ECO:0000259" key="1">
    <source>
        <dbReference type="Pfam" id="PF02464"/>
    </source>
</evidence>
<dbReference type="InterPro" id="IPR008136">
    <property type="entry name" value="CinA_C"/>
</dbReference>
<proteinExistence type="predicted"/>
<dbReference type="EMBL" id="BART01031735">
    <property type="protein sequence ID" value="GAH17028.1"/>
    <property type="molecule type" value="Genomic_DNA"/>
</dbReference>
<feature type="domain" description="CinA C-terminal" evidence="1">
    <location>
        <begin position="2"/>
        <end position="153"/>
    </location>
</feature>
<reference evidence="2" key="1">
    <citation type="journal article" date="2014" name="Front. Microbiol.">
        <title>High frequency of phylogenetically diverse reductive dehalogenase-homologous genes in deep subseafloor sedimentary metagenomes.</title>
        <authorList>
            <person name="Kawai M."/>
            <person name="Futagami T."/>
            <person name="Toyoda A."/>
            <person name="Takaki Y."/>
            <person name="Nishi S."/>
            <person name="Hori S."/>
            <person name="Arai W."/>
            <person name="Tsubouchi T."/>
            <person name="Morono Y."/>
            <person name="Uchiyama I."/>
            <person name="Ito T."/>
            <person name="Fujiyama A."/>
            <person name="Inagaki F."/>
            <person name="Takami H."/>
        </authorList>
    </citation>
    <scope>NUCLEOTIDE SEQUENCE</scope>
    <source>
        <strain evidence="2">Expedition CK06-06</strain>
    </source>
</reference>
<dbReference type="AlphaFoldDB" id="X1F8F1"/>
<comment type="caution">
    <text evidence="2">The sequence shown here is derived from an EMBL/GenBank/DDBJ whole genome shotgun (WGS) entry which is preliminary data.</text>
</comment>
<gene>
    <name evidence="2" type="ORF">S01H4_55053</name>
</gene>
<protein>
    <recommendedName>
        <fullName evidence="1">CinA C-terminal domain-containing protein</fullName>
    </recommendedName>
</protein>
<dbReference type="Gene3D" id="3.90.950.20">
    <property type="entry name" value="CinA-like"/>
    <property type="match status" value="1"/>
</dbReference>
<accession>X1F8F1</accession>
<dbReference type="SUPFAM" id="SSF142433">
    <property type="entry name" value="CinA-like"/>
    <property type="match status" value="1"/>
</dbReference>
<organism evidence="2">
    <name type="scientific">marine sediment metagenome</name>
    <dbReference type="NCBI Taxonomy" id="412755"/>
    <lineage>
        <taxon>unclassified sequences</taxon>
        <taxon>metagenomes</taxon>
        <taxon>ecological metagenomes</taxon>
    </lineage>
</organism>
<sequence length="161" mass="16642">TMESVVGKLLQSQGKVLATAESCSGGLIGHKITTVPGSSNYFAGGVIAYSNALKEKLLGLDSSLLEEHGAVSSAVAKAMADGIRHKTGADIGVSVTGIAGPKGGTEEKPVGTVFIGLSTPDETVAIPCRFPGDRWQVQELTAVKSLDLIRRLLLGIKLQIT</sequence>
<dbReference type="Pfam" id="PF02464">
    <property type="entry name" value="CinA"/>
    <property type="match status" value="1"/>
</dbReference>
<feature type="non-terminal residue" evidence="2">
    <location>
        <position position="1"/>
    </location>
</feature>